<evidence type="ECO:0000313" key="2">
    <source>
        <dbReference type="EMBL" id="MFC7062315.1"/>
    </source>
</evidence>
<dbReference type="PANTHER" id="PTHR12149">
    <property type="entry name" value="FRUCTOSAMINE 3 KINASE-RELATED PROTEIN"/>
    <property type="match status" value="1"/>
</dbReference>
<proteinExistence type="inferred from homology"/>
<dbReference type="PIRSF" id="PIRSF006221">
    <property type="entry name" value="Ketosamine-3-kinase"/>
    <property type="match status" value="1"/>
</dbReference>
<dbReference type="SUPFAM" id="SSF56112">
    <property type="entry name" value="Protein kinase-like (PK-like)"/>
    <property type="match status" value="1"/>
</dbReference>
<gene>
    <name evidence="2" type="ORF">ACFQIC_10640</name>
</gene>
<protein>
    <submittedName>
        <fullName evidence="2">Fructosamine kinase family protein</fullName>
    </submittedName>
</protein>
<dbReference type="InterPro" id="IPR016477">
    <property type="entry name" value="Fructo-/Ketosamine-3-kinase"/>
</dbReference>
<dbReference type="RefSeq" id="WP_204708243.1">
    <property type="nucleotide sequence ID" value="NZ_JBHSZV010000025.1"/>
</dbReference>
<keyword evidence="1 2" id="KW-0418">Kinase</keyword>
<comment type="similarity">
    <text evidence="1">Belongs to the fructosamine kinase family.</text>
</comment>
<reference evidence="3" key="1">
    <citation type="journal article" date="2019" name="Int. J. Syst. Evol. Microbiol.">
        <title>The Global Catalogue of Microorganisms (GCM) 10K type strain sequencing project: providing services to taxonomists for standard genome sequencing and annotation.</title>
        <authorList>
            <consortium name="The Broad Institute Genomics Platform"/>
            <consortium name="The Broad Institute Genome Sequencing Center for Infectious Disease"/>
            <person name="Wu L."/>
            <person name="Ma J."/>
        </authorList>
    </citation>
    <scope>NUCLEOTIDE SEQUENCE [LARGE SCALE GENOMIC DNA]</scope>
    <source>
        <strain evidence="3">CGMCC 4.1621</strain>
    </source>
</reference>
<evidence type="ECO:0000256" key="1">
    <source>
        <dbReference type="PIRNR" id="PIRNR006221"/>
    </source>
</evidence>
<dbReference type="InterPro" id="IPR011009">
    <property type="entry name" value="Kinase-like_dom_sf"/>
</dbReference>
<name>A0ABW2EN75_9BACI</name>
<dbReference type="Gene3D" id="3.90.1200.10">
    <property type="match status" value="1"/>
</dbReference>
<sequence>MKQEIERVLRKMNDLSTIEEIRQVVGGDINEAFYVRTKEEQYFIKGNSGVPSHFFKAESSGLQLIRDSHTISVPRVYYYDEPQQGEIGMLAMEWIDGQEKTHTQEKLGRNLALMHQQISDRYGFSDPTFVGELDQPNDWRDSWLDYYQDFRLNHQFNIALEKGRLPEKRKIRLEKLILNLEQWIPSSPAPSLLHGDLWGGNFIAGLEGEPFLVDPSIVYGDSAFELAFTELFGGFQSSFYEAYEEISPLPKTYEEMKPLYQLFYLLVHLNIFGESYGPPVDRILKRYVG</sequence>
<dbReference type="Gene3D" id="3.30.200.20">
    <property type="entry name" value="Phosphorylase Kinase, domain 1"/>
    <property type="match status" value="1"/>
</dbReference>
<accession>A0ABW2EN75</accession>
<evidence type="ECO:0000313" key="3">
    <source>
        <dbReference type="Proteomes" id="UP001596410"/>
    </source>
</evidence>
<dbReference type="Pfam" id="PF03881">
    <property type="entry name" value="Fructosamin_kin"/>
    <property type="match status" value="1"/>
</dbReference>
<dbReference type="GO" id="GO:0016301">
    <property type="term" value="F:kinase activity"/>
    <property type="evidence" value="ECO:0007669"/>
    <property type="project" value="UniProtKB-KW"/>
</dbReference>
<organism evidence="2 3">
    <name type="scientific">Halobacillus seohaensis</name>
    <dbReference type="NCBI Taxonomy" id="447421"/>
    <lineage>
        <taxon>Bacteria</taxon>
        <taxon>Bacillati</taxon>
        <taxon>Bacillota</taxon>
        <taxon>Bacilli</taxon>
        <taxon>Bacillales</taxon>
        <taxon>Bacillaceae</taxon>
        <taxon>Halobacillus</taxon>
    </lineage>
</organism>
<dbReference type="PANTHER" id="PTHR12149:SF8">
    <property type="entry name" value="PROTEIN-RIBULOSAMINE 3-KINASE"/>
    <property type="match status" value="1"/>
</dbReference>
<dbReference type="Proteomes" id="UP001596410">
    <property type="component" value="Unassembled WGS sequence"/>
</dbReference>
<comment type="caution">
    <text evidence="2">The sequence shown here is derived from an EMBL/GenBank/DDBJ whole genome shotgun (WGS) entry which is preliminary data.</text>
</comment>
<keyword evidence="1" id="KW-0808">Transferase</keyword>
<dbReference type="EMBL" id="JBHSZV010000025">
    <property type="protein sequence ID" value="MFC7062315.1"/>
    <property type="molecule type" value="Genomic_DNA"/>
</dbReference>
<keyword evidence="3" id="KW-1185">Reference proteome</keyword>